<evidence type="ECO:0000256" key="8">
    <source>
        <dbReference type="SAM" id="MobiDB-lite"/>
    </source>
</evidence>
<dbReference type="GO" id="GO:0004180">
    <property type="term" value="F:carboxypeptidase activity"/>
    <property type="evidence" value="ECO:0007669"/>
    <property type="project" value="UniProtKB-ARBA"/>
</dbReference>
<feature type="signal peptide" evidence="9">
    <location>
        <begin position="1"/>
        <end position="28"/>
    </location>
</feature>
<evidence type="ECO:0000313" key="12">
    <source>
        <dbReference type="Proteomes" id="UP000237889"/>
    </source>
</evidence>
<keyword evidence="5 7" id="KW-0573">Peptidoglycan synthesis</keyword>
<organism evidence="11 12">
    <name type="scientific">Phreatobacter cathodiphilus</name>
    <dbReference type="NCBI Taxonomy" id="1868589"/>
    <lineage>
        <taxon>Bacteria</taxon>
        <taxon>Pseudomonadati</taxon>
        <taxon>Pseudomonadota</taxon>
        <taxon>Alphaproteobacteria</taxon>
        <taxon>Hyphomicrobiales</taxon>
        <taxon>Phreatobacteraceae</taxon>
        <taxon>Phreatobacter</taxon>
    </lineage>
</organism>
<feature type="chain" id="PRO_5015783692" evidence="9">
    <location>
        <begin position="29"/>
        <end position="498"/>
    </location>
</feature>
<dbReference type="InterPro" id="IPR036365">
    <property type="entry name" value="PGBD-like_sf"/>
</dbReference>
<evidence type="ECO:0000256" key="1">
    <source>
        <dbReference type="ARBA" id="ARBA00004752"/>
    </source>
</evidence>
<dbReference type="InterPro" id="IPR002477">
    <property type="entry name" value="Peptidoglycan-bd-like"/>
</dbReference>
<sequence>MTDRIATRLLLAALLSATVSLVPAVAEAQQPAPPAAEAPAAPAPAPAAPIEPAPAAQAPAGDPATQAPAQAAVPPARPRPPRPAPPPRVTAISTDPQPTYGPQTVAVTQAALASYRQIAQRGGWGTLPTTLRLSKGQRGADVARLKRRLALEGDLSPAEAAGDVFDEATFAAVQRFQRRVGLLPSGLVAAATLRQLNIPAEARVRALEKSLERLADSRFGFGQRYVVVNIPAAAAEAVEGDVVRRRHVVIVGKKAHASPMVESRLTVVNFNPTWTIPTSIIKRDIIPRMRRNPATLANMRVRILDRSGNEVSPAAIDWSTERAVNYTLRQDPGAGNSLGRVRIDMPNTEAVFMHDTPSRGLFQSDSRSLSSGCVRVADVSDFVTWLLAPQGFTKEQVVEGMTQTQRRDIRLQQAVPVAWVYLTGWSAPDGTVQFRDDIYGWDAPGAPPQRVVRPAPRPAQPPVDIAPQVQQAPPPPQPNFFDSIFGGQRNTPSADARF</sequence>
<feature type="region of interest" description="Disordered" evidence="8">
    <location>
        <begin position="27"/>
        <end position="100"/>
    </location>
</feature>
<dbReference type="AlphaFoldDB" id="A0A2S0NHM7"/>
<dbReference type="GO" id="GO:0009252">
    <property type="term" value="P:peptidoglycan biosynthetic process"/>
    <property type="evidence" value="ECO:0007669"/>
    <property type="project" value="UniProtKB-UniPathway"/>
</dbReference>
<evidence type="ECO:0000259" key="10">
    <source>
        <dbReference type="PROSITE" id="PS52029"/>
    </source>
</evidence>
<evidence type="ECO:0000313" key="11">
    <source>
        <dbReference type="EMBL" id="AVO47433.1"/>
    </source>
</evidence>
<feature type="compositionally biased region" description="Polar residues" evidence="8">
    <location>
        <begin position="91"/>
        <end position="100"/>
    </location>
</feature>
<name>A0A2S0NHM7_9HYPH</name>
<dbReference type="GO" id="GO:0008360">
    <property type="term" value="P:regulation of cell shape"/>
    <property type="evidence" value="ECO:0007669"/>
    <property type="project" value="UniProtKB-UniRule"/>
</dbReference>
<dbReference type="InterPro" id="IPR005490">
    <property type="entry name" value="LD_TPept_cat_dom"/>
</dbReference>
<proteinExistence type="inferred from homology"/>
<dbReference type="PROSITE" id="PS52029">
    <property type="entry name" value="LD_TPASE"/>
    <property type="match status" value="1"/>
</dbReference>
<dbReference type="PANTHER" id="PTHR41533">
    <property type="entry name" value="L,D-TRANSPEPTIDASE HI_1667-RELATED"/>
    <property type="match status" value="1"/>
</dbReference>
<dbReference type="InterPro" id="IPR036366">
    <property type="entry name" value="PGBDSf"/>
</dbReference>
<keyword evidence="9" id="KW-0732">Signal</keyword>
<feature type="compositionally biased region" description="Pro residues" evidence="8">
    <location>
        <begin position="75"/>
        <end position="88"/>
    </location>
</feature>
<dbReference type="GO" id="GO:0016740">
    <property type="term" value="F:transferase activity"/>
    <property type="evidence" value="ECO:0007669"/>
    <property type="project" value="UniProtKB-KW"/>
</dbReference>
<keyword evidence="6 7" id="KW-0961">Cell wall biogenesis/degradation</keyword>
<comment type="similarity">
    <text evidence="2">Belongs to the YkuD family.</text>
</comment>
<feature type="compositionally biased region" description="Polar residues" evidence="8">
    <location>
        <begin position="488"/>
        <end position="498"/>
    </location>
</feature>
<evidence type="ECO:0000256" key="7">
    <source>
        <dbReference type="PROSITE-ProRule" id="PRU01373"/>
    </source>
</evidence>
<feature type="active site" description="Nucleophile" evidence="7">
    <location>
        <position position="373"/>
    </location>
</feature>
<dbReference type="PANTHER" id="PTHR41533:SF1">
    <property type="entry name" value="L,D-TRANSPEPTIDASE YCBB-RELATED"/>
    <property type="match status" value="1"/>
</dbReference>
<dbReference type="Gene3D" id="1.10.101.10">
    <property type="entry name" value="PGBD-like superfamily/PGBD"/>
    <property type="match status" value="1"/>
</dbReference>
<dbReference type="Proteomes" id="UP000237889">
    <property type="component" value="Chromosome"/>
</dbReference>
<evidence type="ECO:0000256" key="6">
    <source>
        <dbReference type="ARBA" id="ARBA00023316"/>
    </source>
</evidence>
<keyword evidence="12" id="KW-1185">Reference proteome</keyword>
<evidence type="ECO:0000256" key="2">
    <source>
        <dbReference type="ARBA" id="ARBA00005992"/>
    </source>
</evidence>
<comment type="pathway">
    <text evidence="1 7">Cell wall biogenesis; peptidoglycan biosynthesis.</text>
</comment>
<keyword evidence="4 7" id="KW-0133">Cell shape</keyword>
<dbReference type="Gene3D" id="2.40.440.10">
    <property type="entry name" value="L,D-transpeptidase catalytic domain-like"/>
    <property type="match status" value="1"/>
</dbReference>
<evidence type="ECO:0000256" key="3">
    <source>
        <dbReference type="ARBA" id="ARBA00022679"/>
    </source>
</evidence>
<evidence type="ECO:0000256" key="4">
    <source>
        <dbReference type="ARBA" id="ARBA00022960"/>
    </source>
</evidence>
<evidence type="ECO:0000256" key="5">
    <source>
        <dbReference type="ARBA" id="ARBA00022984"/>
    </source>
</evidence>
<feature type="region of interest" description="Disordered" evidence="8">
    <location>
        <begin position="445"/>
        <end position="498"/>
    </location>
</feature>
<dbReference type="KEGG" id="phr:C6569_00005"/>
<feature type="domain" description="L,D-TPase catalytic" evidence="10">
    <location>
        <begin position="224"/>
        <end position="398"/>
    </location>
</feature>
<dbReference type="UniPathway" id="UPA00219"/>
<feature type="compositionally biased region" description="Pro residues" evidence="8">
    <location>
        <begin position="31"/>
        <end position="52"/>
    </location>
</feature>
<dbReference type="InterPro" id="IPR052905">
    <property type="entry name" value="LD-transpeptidase_YkuD-like"/>
</dbReference>
<feature type="compositionally biased region" description="Low complexity" evidence="8">
    <location>
        <begin position="53"/>
        <end position="74"/>
    </location>
</feature>
<dbReference type="RefSeq" id="WP_106750803.1">
    <property type="nucleotide sequence ID" value="NZ_CP027668.1"/>
</dbReference>
<dbReference type="Pfam" id="PF01471">
    <property type="entry name" value="PG_binding_1"/>
    <property type="match status" value="1"/>
</dbReference>
<keyword evidence="3" id="KW-0808">Transferase</keyword>
<dbReference type="SUPFAM" id="SSF47090">
    <property type="entry name" value="PGBD-like"/>
    <property type="match status" value="1"/>
</dbReference>
<dbReference type="SUPFAM" id="SSF141523">
    <property type="entry name" value="L,D-transpeptidase catalytic domain-like"/>
    <property type="match status" value="1"/>
</dbReference>
<gene>
    <name evidence="11" type="ORF">C6569_00005</name>
</gene>
<accession>A0A2S0NHM7</accession>
<evidence type="ECO:0000256" key="9">
    <source>
        <dbReference type="SAM" id="SignalP"/>
    </source>
</evidence>
<dbReference type="OrthoDB" id="9778545at2"/>
<dbReference type="CDD" id="cd16913">
    <property type="entry name" value="YkuD_like"/>
    <property type="match status" value="1"/>
</dbReference>
<dbReference type="GO" id="GO:0071555">
    <property type="term" value="P:cell wall organization"/>
    <property type="evidence" value="ECO:0007669"/>
    <property type="project" value="UniProtKB-UniRule"/>
</dbReference>
<dbReference type="InterPro" id="IPR038063">
    <property type="entry name" value="Transpep_catalytic_dom"/>
</dbReference>
<protein>
    <submittedName>
        <fullName evidence="11">Murein L,D-transpeptidase</fullName>
    </submittedName>
</protein>
<feature type="active site" description="Proton donor/acceptor" evidence="7">
    <location>
        <position position="354"/>
    </location>
</feature>
<dbReference type="EMBL" id="CP027668">
    <property type="protein sequence ID" value="AVO47433.1"/>
    <property type="molecule type" value="Genomic_DNA"/>
</dbReference>
<dbReference type="Pfam" id="PF03734">
    <property type="entry name" value="YkuD"/>
    <property type="match status" value="1"/>
</dbReference>
<reference evidence="11 12" key="1">
    <citation type="submission" date="2018-03" db="EMBL/GenBank/DDBJ databases">
        <title>Genome sequencing of Phreatobacter sp.</title>
        <authorList>
            <person name="Kim S.-J."/>
            <person name="Heo J."/>
            <person name="Kwon S.-W."/>
        </authorList>
    </citation>
    <scope>NUCLEOTIDE SEQUENCE [LARGE SCALE GENOMIC DNA]</scope>
    <source>
        <strain evidence="11 12">S-12</strain>
    </source>
</reference>
<feature type="compositionally biased region" description="Low complexity" evidence="8">
    <location>
        <begin position="462"/>
        <end position="471"/>
    </location>
</feature>